<dbReference type="EMBL" id="SVBY01000011">
    <property type="protein sequence ID" value="MBE6092084.1"/>
    <property type="molecule type" value="Genomic_DNA"/>
</dbReference>
<name>A0A927WM84_SELRU</name>
<sequence length="83" mass="9125">MKNEFLQYADNINKMGSASLVGVLTHKNGGIDVQAQIEGDSYDVVWLAAVAIYRIHKIANIPLDELGKQLNGAVDAIREQDKE</sequence>
<comment type="caution">
    <text evidence="1">The sequence shown here is derived from an EMBL/GenBank/DDBJ whole genome shotgun (WGS) entry which is preliminary data.</text>
</comment>
<protein>
    <submittedName>
        <fullName evidence="1">Uncharacterized protein</fullName>
    </submittedName>
</protein>
<evidence type="ECO:0000313" key="2">
    <source>
        <dbReference type="Proteomes" id="UP000761380"/>
    </source>
</evidence>
<dbReference type="Proteomes" id="UP000761380">
    <property type="component" value="Unassembled WGS sequence"/>
</dbReference>
<evidence type="ECO:0000313" key="1">
    <source>
        <dbReference type="EMBL" id="MBE6092084.1"/>
    </source>
</evidence>
<dbReference type="AlphaFoldDB" id="A0A927WM84"/>
<accession>A0A927WM84</accession>
<proteinExistence type="predicted"/>
<gene>
    <name evidence="1" type="ORF">E7201_02725</name>
</gene>
<organism evidence="1 2">
    <name type="scientific">Selenomonas ruminantium</name>
    <dbReference type="NCBI Taxonomy" id="971"/>
    <lineage>
        <taxon>Bacteria</taxon>
        <taxon>Bacillati</taxon>
        <taxon>Bacillota</taxon>
        <taxon>Negativicutes</taxon>
        <taxon>Selenomonadales</taxon>
        <taxon>Selenomonadaceae</taxon>
        <taxon>Selenomonas</taxon>
    </lineage>
</organism>
<reference evidence="1" key="1">
    <citation type="submission" date="2019-04" db="EMBL/GenBank/DDBJ databases">
        <title>Evolution of Biomass-Degrading Anaerobic Consortia Revealed by Metagenomics.</title>
        <authorList>
            <person name="Peng X."/>
        </authorList>
    </citation>
    <scope>NUCLEOTIDE SEQUENCE</scope>
    <source>
        <strain evidence="1">SIG240</strain>
    </source>
</reference>